<protein>
    <submittedName>
        <fullName evidence="1">Uncharacterized protein</fullName>
    </submittedName>
</protein>
<dbReference type="Proteomes" id="UP000499080">
    <property type="component" value="Unassembled WGS sequence"/>
</dbReference>
<dbReference type="EMBL" id="BGPR01028811">
    <property type="protein sequence ID" value="GBO00222.1"/>
    <property type="molecule type" value="Genomic_DNA"/>
</dbReference>
<evidence type="ECO:0000313" key="2">
    <source>
        <dbReference type="Proteomes" id="UP000499080"/>
    </source>
</evidence>
<sequence>VYYFELSVGEEMLGSVVPLYFKLEYMDGGEIKLEPPWTIQRSEFLKDSSVRAP</sequence>
<feature type="non-terminal residue" evidence="1">
    <location>
        <position position="1"/>
    </location>
</feature>
<keyword evidence="2" id="KW-1185">Reference proteome</keyword>
<organism evidence="1 2">
    <name type="scientific">Araneus ventricosus</name>
    <name type="common">Orbweaver spider</name>
    <name type="synonym">Epeira ventricosa</name>
    <dbReference type="NCBI Taxonomy" id="182803"/>
    <lineage>
        <taxon>Eukaryota</taxon>
        <taxon>Metazoa</taxon>
        <taxon>Ecdysozoa</taxon>
        <taxon>Arthropoda</taxon>
        <taxon>Chelicerata</taxon>
        <taxon>Arachnida</taxon>
        <taxon>Araneae</taxon>
        <taxon>Araneomorphae</taxon>
        <taxon>Entelegynae</taxon>
        <taxon>Araneoidea</taxon>
        <taxon>Araneidae</taxon>
        <taxon>Araneus</taxon>
    </lineage>
</organism>
<name>A0A4Y2TJ08_ARAVE</name>
<dbReference type="AlphaFoldDB" id="A0A4Y2TJ08"/>
<proteinExistence type="predicted"/>
<comment type="caution">
    <text evidence="1">The sequence shown here is derived from an EMBL/GenBank/DDBJ whole genome shotgun (WGS) entry which is preliminary data.</text>
</comment>
<reference evidence="1 2" key="1">
    <citation type="journal article" date="2019" name="Sci. Rep.">
        <title>Orb-weaving spider Araneus ventricosus genome elucidates the spidroin gene catalogue.</title>
        <authorList>
            <person name="Kono N."/>
            <person name="Nakamura H."/>
            <person name="Ohtoshi R."/>
            <person name="Moran D.A.P."/>
            <person name="Shinohara A."/>
            <person name="Yoshida Y."/>
            <person name="Fujiwara M."/>
            <person name="Mori M."/>
            <person name="Tomita M."/>
            <person name="Arakawa K."/>
        </authorList>
    </citation>
    <scope>NUCLEOTIDE SEQUENCE [LARGE SCALE GENOMIC DNA]</scope>
</reference>
<gene>
    <name evidence="1" type="ORF">AVEN_186614_1</name>
</gene>
<accession>A0A4Y2TJ08</accession>
<evidence type="ECO:0000313" key="1">
    <source>
        <dbReference type="EMBL" id="GBO00222.1"/>
    </source>
</evidence>